<dbReference type="Proteomes" id="UP001500305">
    <property type="component" value="Unassembled WGS sequence"/>
</dbReference>
<feature type="compositionally biased region" description="Low complexity" evidence="1">
    <location>
        <begin position="228"/>
        <end position="237"/>
    </location>
</feature>
<dbReference type="GO" id="GO:0016787">
    <property type="term" value="F:hydrolase activity"/>
    <property type="evidence" value="ECO:0007669"/>
    <property type="project" value="UniProtKB-KW"/>
</dbReference>
<dbReference type="InterPro" id="IPR023198">
    <property type="entry name" value="PGP-like_dom2"/>
</dbReference>
<dbReference type="Pfam" id="PF00702">
    <property type="entry name" value="Hydrolase"/>
    <property type="match status" value="1"/>
</dbReference>
<dbReference type="SUPFAM" id="SSF56784">
    <property type="entry name" value="HAD-like"/>
    <property type="match status" value="1"/>
</dbReference>
<name>A0ABP5RLJ5_9ACTN</name>
<dbReference type="Gene3D" id="3.40.50.1000">
    <property type="entry name" value="HAD superfamily/HAD-like"/>
    <property type="match status" value="1"/>
</dbReference>
<dbReference type="PRINTS" id="PR00413">
    <property type="entry name" value="HADHALOGNASE"/>
</dbReference>
<dbReference type="InterPro" id="IPR023214">
    <property type="entry name" value="HAD_sf"/>
</dbReference>
<proteinExistence type="predicted"/>
<dbReference type="InterPro" id="IPR006439">
    <property type="entry name" value="HAD-SF_hydro_IA"/>
</dbReference>
<reference evidence="3" key="1">
    <citation type="journal article" date="2019" name="Int. J. Syst. Evol. Microbiol.">
        <title>The Global Catalogue of Microorganisms (GCM) 10K type strain sequencing project: providing services to taxonomists for standard genome sequencing and annotation.</title>
        <authorList>
            <consortium name="The Broad Institute Genomics Platform"/>
            <consortium name="The Broad Institute Genome Sequencing Center for Infectious Disease"/>
            <person name="Wu L."/>
            <person name="Ma J."/>
        </authorList>
    </citation>
    <scope>NUCLEOTIDE SEQUENCE [LARGE SCALE GENOMIC DNA]</scope>
    <source>
        <strain evidence="3">JCM 7356</strain>
    </source>
</reference>
<dbReference type="PANTHER" id="PTHR18901">
    <property type="entry name" value="2-DEOXYGLUCOSE-6-PHOSPHATE PHOSPHATASE 2"/>
    <property type="match status" value="1"/>
</dbReference>
<dbReference type="SFLD" id="SFLDS00003">
    <property type="entry name" value="Haloacid_Dehalogenase"/>
    <property type="match status" value="1"/>
</dbReference>
<feature type="region of interest" description="Disordered" evidence="1">
    <location>
        <begin position="228"/>
        <end position="249"/>
    </location>
</feature>
<dbReference type="SFLD" id="SFLDG01129">
    <property type="entry name" value="C1.5:_HAD__Beta-PGM__Phosphata"/>
    <property type="match status" value="1"/>
</dbReference>
<dbReference type="EMBL" id="BAAATR010000033">
    <property type="protein sequence ID" value="GAA2266067.1"/>
    <property type="molecule type" value="Genomic_DNA"/>
</dbReference>
<evidence type="ECO:0000313" key="3">
    <source>
        <dbReference type="Proteomes" id="UP001500305"/>
    </source>
</evidence>
<dbReference type="PANTHER" id="PTHR18901:SF38">
    <property type="entry name" value="PSEUDOURIDINE-5'-PHOSPHATASE"/>
    <property type="match status" value="1"/>
</dbReference>
<dbReference type="Gene3D" id="1.10.150.240">
    <property type="entry name" value="Putative phosphatase, domain 2"/>
    <property type="match status" value="1"/>
</dbReference>
<evidence type="ECO:0000256" key="1">
    <source>
        <dbReference type="SAM" id="MobiDB-lite"/>
    </source>
</evidence>
<dbReference type="RefSeq" id="WP_344639541.1">
    <property type="nucleotide sequence ID" value="NZ_BAAATR010000033.1"/>
</dbReference>
<dbReference type="NCBIfam" id="TIGR01509">
    <property type="entry name" value="HAD-SF-IA-v3"/>
    <property type="match status" value="1"/>
</dbReference>
<keyword evidence="2" id="KW-0378">Hydrolase</keyword>
<evidence type="ECO:0000313" key="2">
    <source>
        <dbReference type="EMBL" id="GAA2266067.1"/>
    </source>
</evidence>
<dbReference type="InterPro" id="IPR036412">
    <property type="entry name" value="HAD-like_sf"/>
</dbReference>
<comment type="caution">
    <text evidence="2">The sequence shown here is derived from an EMBL/GenBank/DDBJ whole genome shotgun (WGS) entry which is preliminary data.</text>
</comment>
<keyword evidence="3" id="KW-1185">Reference proteome</keyword>
<gene>
    <name evidence="2" type="ORF">GCM10010430_58810</name>
</gene>
<protein>
    <submittedName>
        <fullName evidence="2">HAD family hydrolase</fullName>
    </submittedName>
</protein>
<sequence>MKSSLVLPETESSSSSTVRAVLFDFDGTLWDPEPDIFRAHAEIFLEFGGRLSAELWSSVVGTIGFDLWAQLEQFTGRPVDRRALQDRVRRRERELLGRLRGRPGVHSVLRTIDALGVSRAIVSNSTRNWIARYARQCGLWEGWSTVRCADGDLSRAKPEPDLYVEALDVLGVPAEQAVAFEDTPSGLRAAKRAGIRCVAVPNPMTAGLDLGEADLRCDSFEQLDLPALLGPLPQGPARPDRTGPLPLTR</sequence>
<organism evidence="2 3">
    <name type="scientific">Kitasatospora cystarginea</name>
    <dbReference type="NCBI Taxonomy" id="58350"/>
    <lineage>
        <taxon>Bacteria</taxon>
        <taxon>Bacillati</taxon>
        <taxon>Actinomycetota</taxon>
        <taxon>Actinomycetes</taxon>
        <taxon>Kitasatosporales</taxon>
        <taxon>Streptomycetaceae</taxon>
        <taxon>Kitasatospora</taxon>
    </lineage>
</organism>
<accession>A0ABP5RLJ5</accession>